<dbReference type="Proteomes" id="UP000694867">
    <property type="component" value="Unplaced"/>
</dbReference>
<dbReference type="Pfam" id="PF15430">
    <property type="entry name" value="SVWC"/>
    <property type="match status" value="1"/>
</dbReference>
<evidence type="ECO:0000256" key="1">
    <source>
        <dbReference type="ARBA" id="ARBA00004613"/>
    </source>
</evidence>
<sequence length="110" mass="12334">MFSGFRKYRVLISVALFLVLTVPSCEAYMAQIPRVKTINGNCIHPMFGRKIPADESYYPKDVCERHTCDYARKTITIYGCGVVMTAPGCQAVTDPTKKYPNCCMPKIVCP</sequence>
<comment type="subcellular location">
    <subcellularLocation>
        <location evidence="1">Secreted</location>
    </subcellularLocation>
</comment>
<organism evidence="5 6">
    <name type="scientific">Galendromus occidentalis</name>
    <name type="common">western predatory mite</name>
    <dbReference type="NCBI Taxonomy" id="34638"/>
    <lineage>
        <taxon>Eukaryota</taxon>
        <taxon>Metazoa</taxon>
        <taxon>Ecdysozoa</taxon>
        <taxon>Arthropoda</taxon>
        <taxon>Chelicerata</taxon>
        <taxon>Arachnida</taxon>
        <taxon>Acari</taxon>
        <taxon>Parasitiformes</taxon>
        <taxon>Mesostigmata</taxon>
        <taxon>Gamasina</taxon>
        <taxon>Phytoseioidea</taxon>
        <taxon>Phytoseiidae</taxon>
        <taxon>Typhlodrominae</taxon>
        <taxon>Galendromus</taxon>
    </lineage>
</organism>
<dbReference type="PANTHER" id="PTHR39957">
    <property type="entry name" value="AT09846P1-RELATED"/>
    <property type="match status" value="1"/>
</dbReference>
<dbReference type="RefSeq" id="XP_003741362.1">
    <property type="nucleotide sequence ID" value="XM_003741314.1"/>
</dbReference>
<keyword evidence="3" id="KW-0732">Signal</keyword>
<gene>
    <name evidence="6" type="primary">LOC100903071</name>
</gene>
<keyword evidence="5" id="KW-1185">Reference proteome</keyword>
<feature type="chain" id="PRO_5042618118" evidence="3">
    <location>
        <begin position="28"/>
        <end position="110"/>
    </location>
</feature>
<evidence type="ECO:0000256" key="2">
    <source>
        <dbReference type="ARBA" id="ARBA00022525"/>
    </source>
</evidence>
<proteinExistence type="predicted"/>
<evidence type="ECO:0000259" key="4">
    <source>
        <dbReference type="SMART" id="SM01318"/>
    </source>
</evidence>
<evidence type="ECO:0000313" key="6">
    <source>
        <dbReference type="RefSeq" id="XP_003741362.1"/>
    </source>
</evidence>
<dbReference type="GeneID" id="100903071"/>
<dbReference type="KEGG" id="goe:100903071"/>
<dbReference type="InterPro" id="IPR029277">
    <property type="entry name" value="SVWC_dom"/>
</dbReference>
<evidence type="ECO:0000256" key="3">
    <source>
        <dbReference type="SAM" id="SignalP"/>
    </source>
</evidence>
<dbReference type="InterPro" id="IPR053308">
    <property type="entry name" value="Vago-like"/>
</dbReference>
<reference evidence="6" key="1">
    <citation type="submission" date="2025-08" db="UniProtKB">
        <authorList>
            <consortium name="RefSeq"/>
        </authorList>
    </citation>
    <scope>IDENTIFICATION</scope>
</reference>
<feature type="domain" description="Single" evidence="4">
    <location>
        <begin position="42"/>
        <end position="109"/>
    </location>
</feature>
<accession>A0AAJ6QR59</accession>
<evidence type="ECO:0000313" key="5">
    <source>
        <dbReference type="Proteomes" id="UP000694867"/>
    </source>
</evidence>
<dbReference type="SMART" id="SM01318">
    <property type="entry name" value="SVWC"/>
    <property type="match status" value="1"/>
</dbReference>
<name>A0AAJ6QR59_9ACAR</name>
<protein>
    <submittedName>
        <fullName evidence="6">Uncharacterized protein LOC100903071</fullName>
    </submittedName>
</protein>
<keyword evidence="2" id="KW-0964">Secreted</keyword>
<feature type="signal peptide" evidence="3">
    <location>
        <begin position="1"/>
        <end position="27"/>
    </location>
</feature>
<dbReference type="AlphaFoldDB" id="A0AAJ6QR59"/>
<dbReference type="GO" id="GO:0005576">
    <property type="term" value="C:extracellular region"/>
    <property type="evidence" value="ECO:0007669"/>
    <property type="project" value="UniProtKB-SubCell"/>
</dbReference>
<dbReference type="PANTHER" id="PTHR39957:SF1">
    <property type="entry name" value="AT09846P1-RELATED"/>
    <property type="match status" value="1"/>
</dbReference>